<dbReference type="GO" id="GO:0008168">
    <property type="term" value="F:methyltransferase activity"/>
    <property type="evidence" value="ECO:0007669"/>
    <property type="project" value="UniProtKB-KW"/>
</dbReference>
<dbReference type="OrthoDB" id="213472at2"/>
<keyword evidence="3" id="KW-1185">Reference proteome</keyword>
<dbReference type="AlphaFoldDB" id="A0A371BCC0"/>
<protein>
    <submittedName>
        <fullName evidence="2">Class I SAM-dependent methyltransferase</fullName>
    </submittedName>
</protein>
<dbReference type="Proteomes" id="UP000263993">
    <property type="component" value="Unassembled WGS sequence"/>
</dbReference>
<feature type="domain" description="Methyltransferase type 12" evidence="1">
    <location>
        <begin position="52"/>
        <end position="146"/>
    </location>
</feature>
<dbReference type="Gene3D" id="3.40.50.150">
    <property type="entry name" value="Vaccinia Virus protein VP39"/>
    <property type="match status" value="1"/>
</dbReference>
<dbReference type="InterPro" id="IPR029063">
    <property type="entry name" value="SAM-dependent_MTases_sf"/>
</dbReference>
<accession>A0A371BCC0</accession>
<evidence type="ECO:0000259" key="1">
    <source>
        <dbReference type="Pfam" id="PF08242"/>
    </source>
</evidence>
<dbReference type="GO" id="GO:0032259">
    <property type="term" value="P:methylation"/>
    <property type="evidence" value="ECO:0007669"/>
    <property type="project" value="UniProtKB-KW"/>
</dbReference>
<keyword evidence="2" id="KW-0808">Transferase</keyword>
<dbReference type="InterPro" id="IPR013217">
    <property type="entry name" value="Methyltransf_12"/>
</dbReference>
<dbReference type="CDD" id="cd02440">
    <property type="entry name" value="AdoMet_MTases"/>
    <property type="match status" value="1"/>
</dbReference>
<name>A0A371BCC0_9BRAD</name>
<dbReference type="SUPFAM" id="SSF53335">
    <property type="entry name" value="S-adenosyl-L-methionine-dependent methyltransferases"/>
    <property type="match status" value="1"/>
</dbReference>
<gene>
    <name evidence="2" type="ORF">DXH78_12120</name>
</gene>
<reference evidence="3" key="1">
    <citation type="submission" date="2018-08" db="EMBL/GenBank/DDBJ databases">
        <authorList>
            <person name="Kim S.-J."/>
            <person name="Jung G.-Y."/>
        </authorList>
    </citation>
    <scope>NUCLEOTIDE SEQUENCE [LARGE SCALE GENOMIC DNA]</scope>
    <source>
        <strain evidence="3">GY_H</strain>
    </source>
</reference>
<evidence type="ECO:0000313" key="2">
    <source>
        <dbReference type="EMBL" id="RDV05249.1"/>
    </source>
</evidence>
<keyword evidence="2" id="KW-0489">Methyltransferase</keyword>
<sequence length="230" mass="24369">MNIVDLTTPFTDPAVVAGYAEGTPRRVPGFADLHLMTLVLLSERAPDAARILVLGAGGGLELKTFAAARPNWMFVGVDPSGPMLDLARRTVGTLMHQVELVPGYADDAPPGPFDGATCLLTLHFLRRPERVQVLRALHRRLKPGAPLVVAHHSAPEGDTPERWLTRSVAFAAGAKVDATTASAATMAQHLPLLSAGEEEAVLTEAGFAEVSLFYAGFSFRGWVAVAGPAE</sequence>
<evidence type="ECO:0000313" key="3">
    <source>
        <dbReference type="Proteomes" id="UP000263993"/>
    </source>
</evidence>
<dbReference type="PANTHER" id="PTHR43464:SF58">
    <property type="entry name" value="BLR7975 PROTEIN"/>
    <property type="match status" value="1"/>
</dbReference>
<dbReference type="EMBL" id="QRGO01000001">
    <property type="protein sequence ID" value="RDV05249.1"/>
    <property type="molecule type" value="Genomic_DNA"/>
</dbReference>
<dbReference type="Pfam" id="PF08242">
    <property type="entry name" value="Methyltransf_12"/>
    <property type="match status" value="1"/>
</dbReference>
<organism evidence="2 3">
    <name type="scientific">Undibacter mobilis</name>
    <dbReference type="NCBI Taxonomy" id="2292256"/>
    <lineage>
        <taxon>Bacteria</taxon>
        <taxon>Pseudomonadati</taxon>
        <taxon>Pseudomonadota</taxon>
        <taxon>Alphaproteobacteria</taxon>
        <taxon>Hyphomicrobiales</taxon>
        <taxon>Nitrobacteraceae</taxon>
        <taxon>Undibacter</taxon>
    </lineage>
</organism>
<dbReference type="PANTHER" id="PTHR43464">
    <property type="entry name" value="METHYLTRANSFERASE"/>
    <property type="match status" value="1"/>
</dbReference>
<comment type="caution">
    <text evidence="2">The sequence shown here is derived from an EMBL/GenBank/DDBJ whole genome shotgun (WGS) entry which is preliminary data.</text>
</comment>
<proteinExistence type="predicted"/>
<dbReference type="RefSeq" id="WP_115517275.1">
    <property type="nucleotide sequence ID" value="NZ_QRGO01000001.1"/>
</dbReference>